<dbReference type="InterPro" id="IPR037185">
    <property type="entry name" value="EmrE-like"/>
</dbReference>
<keyword evidence="1" id="KW-1133">Transmembrane helix</keyword>
<feature type="transmembrane region" description="Helical" evidence="1">
    <location>
        <begin position="290"/>
        <end position="309"/>
    </location>
</feature>
<feature type="domain" description="EamA" evidence="2">
    <location>
        <begin position="37"/>
        <end position="165"/>
    </location>
</feature>
<evidence type="ECO:0000313" key="4">
    <source>
        <dbReference type="Proteomes" id="UP000246077"/>
    </source>
</evidence>
<keyword evidence="4" id="KW-1185">Reference proteome</keyword>
<feature type="transmembrane region" description="Helical" evidence="1">
    <location>
        <begin position="94"/>
        <end position="117"/>
    </location>
</feature>
<dbReference type="PANTHER" id="PTHR22911">
    <property type="entry name" value="ACYL-MALONYL CONDENSING ENZYME-RELATED"/>
    <property type="match status" value="1"/>
</dbReference>
<sequence length="312" mass="31520">MPASSPVRPSPRTAANITPDHRMTMVTTRGPSGRATLLGTGAIALWSVLAVLTALAGDLPPFQMTAVTFGIGGLLLALANLVQGRGFALYRQPAAAWAVGLGGLFGYHALYFTALTAAPPAEASLVCYLWPLLIVVGSALLPGERLRPLHVLGALLGLGGVAFLLGPKAQFSLDAMGGYLAALAAAVTWAAYSLASRRFAAVPSAIVAGYALGTAVLAAAAHLLFETWVWPAGAGAWAALAGLGLGPVGAAFLLWDIGMKRGNPRLLGALAYAAPLASTLILIATGKAEASLGILVACLAITLGAILAGRKG</sequence>
<dbReference type="InterPro" id="IPR000620">
    <property type="entry name" value="EamA_dom"/>
</dbReference>
<name>A0A317DWM2_9PROT</name>
<protein>
    <submittedName>
        <fullName evidence="3">EamA family transporter</fullName>
    </submittedName>
</protein>
<feature type="transmembrane region" description="Helical" evidence="1">
    <location>
        <begin position="207"/>
        <end position="230"/>
    </location>
</feature>
<accession>A0A317DWM2</accession>
<feature type="transmembrane region" description="Helical" evidence="1">
    <location>
        <begin position="178"/>
        <end position="195"/>
    </location>
</feature>
<dbReference type="PANTHER" id="PTHR22911:SF76">
    <property type="entry name" value="EAMA DOMAIN-CONTAINING PROTEIN"/>
    <property type="match status" value="1"/>
</dbReference>
<feature type="transmembrane region" description="Helical" evidence="1">
    <location>
        <begin position="123"/>
        <end position="142"/>
    </location>
</feature>
<dbReference type="SUPFAM" id="SSF103481">
    <property type="entry name" value="Multidrug resistance efflux transporter EmrE"/>
    <property type="match status" value="1"/>
</dbReference>
<organism evidence="3 4">
    <name type="scientific">Zavarzinia compransoris</name>
    <dbReference type="NCBI Taxonomy" id="1264899"/>
    <lineage>
        <taxon>Bacteria</taxon>
        <taxon>Pseudomonadati</taxon>
        <taxon>Pseudomonadota</taxon>
        <taxon>Alphaproteobacteria</taxon>
        <taxon>Rhodospirillales</taxon>
        <taxon>Zavarziniaceae</taxon>
        <taxon>Zavarzinia</taxon>
    </lineage>
</organism>
<dbReference type="Proteomes" id="UP000246077">
    <property type="component" value="Unassembled WGS sequence"/>
</dbReference>
<feature type="transmembrane region" description="Helical" evidence="1">
    <location>
        <begin position="236"/>
        <end position="254"/>
    </location>
</feature>
<dbReference type="EMBL" id="QGLF01000005">
    <property type="protein sequence ID" value="PWR18931.1"/>
    <property type="molecule type" value="Genomic_DNA"/>
</dbReference>
<dbReference type="GO" id="GO:0016020">
    <property type="term" value="C:membrane"/>
    <property type="evidence" value="ECO:0007669"/>
    <property type="project" value="InterPro"/>
</dbReference>
<evidence type="ECO:0000313" key="3">
    <source>
        <dbReference type="EMBL" id="PWR18931.1"/>
    </source>
</evidence>
<evidence type="ECO:0000256" key="1">
    <source>
        <dbReference type="SAM" id="Phobius"/>
    </source>
</evidence>
<keyword evidence="1" id="KW-0472">Membrane</keyword>
<keyword evidence="1" id="KW-0812">Transmembrane</keyword>
<feature type="transmembrane region" description="Helical" evidence="1">
    <location>
        <begin position="266"/>
        <end position="284"/>
    </location>
</feature>
<reference evidence="4" key="1">
    <citation type="submission" date="2018-05" db="EMBL/GenBank/DDBJ databases">
        <title>Zavarzinia sp. HR-AS.</title>
        <authorList>
            <person name="Lee Y."/>
            <person name="Jeon C.O."/>
        </authorList>
    </citation>
    <scope>NUCLEOTIDE SEQUENCE [LARGE SCALE GENOMIC DNA]</scope>
    <source>
        <strain evidence="4">DSM 1231</strain>
    </source>
</reference>
<feature type="transmembrane region" description="Helical" evidence="1">
    <location>
        <begin position="35"/>
        <end position="56"/>
    </location>
</feature>
<feature type="domain" description="EamA" evidence="2">
    <location>
        <begin position="177"/>
        <end position="308"/>
    </location>
</feature>
<feature type="transmembrane region" description="Helical" evidence="1">
    <location>
        <begin position="149"/>
        <end position="166"/>
    </location>
</feature>
<dbReference type="Pfam" id="PF00892">
    <property type="entry name" value="EamA"/>
    <property type="match status" value="2"/>
</dbReference>
<feature type="transmembrane region" description="Helical" evidence="1">
    <location>
        <begin position="62"/>
        <end position="82"/>
    </location>
</feature>
<dbReference type="OrthoDB" id="9795732at2"/>
<dbReference type="AlphaFoldDB" id="A0A317DWM2"/>
<comment type="caution">
    <text evidence="3">The sequence shown here is derived from an EMBL/GenBank/DDBJ whole genome shotgun (WGS) entry which is preliminary data.</text>
</comment>
<gene>
    <name evidence="3" type="ORF">DKG75_18340</name>
</gene>
<proteinExistence type="predicted"/>
<evidence type="ECO:0000259" key="2">
    <source>
        <dbReference type="Pfam" id="PF00892"/>
    </source>
</evidence>